<organism evidence="1 2">
    <name type="scientific">Meganyctiphanes norvegica</name>
    <name type="common">Northern krill</name>
    <name type="synonym">Thysanopoda norvegica</name>
    <dbReference type="NCBI Taxonomy" id="48144"/>
    <lineage>
        <taxon>Eukaryota</taxon>
        <taxon>Metazoa</taxon>
        <taxon>Ecdysozoa</taxon>
        <taxon>Arthropoda</taxon>
        <taxon>Crustacea</taxon>
        <taxon>Multicrustacea</taxon>
        <taxon>Malacostraca</taxon>
        <taxon>Eumalacostraca</taxon>
        <taxon>Eucarida</taxon>
        <taxon>Euphausiacea</taxon>
        <taxon>Euphausiidae</taxon>
        <taxon>Meganyctiphanes</taxon>
    </lineage>
</organism>
<comment type="caution">
    <text evidence="1">The sequence shown here is derived from an EMBL/GenBank/DDBJ whole genome shotgun (WGS) entry which is preliminary data.</text>
</comment>
<accession>A0AAV2S691</accession>
<dbReference type="EMBL" id="CAXKWB010045397">
    <property type="protein sequence ID" value="CAL4162146.1"/>
    <property type="molecule type" value="Genomic_DNA"/>
</dbReference>
<keyword evidence="2" id="KW-1185">Reference proteome</keyword>
<gene>
    <name evidence="1" type="ORF">MNOR_LOCUS32798</name>
</gene>
<proteinExistence type="predicted"/>
<evidence type="ECO:0000313" key="1">
    <source>
        <dbReference type="EMBL" id="CAL4162146.1"/>
    </source>
</evidence>
<dbReference type="AlphaFoldDB" id="A0AAV2S691"/>
<reference evidence="1 2" key="1">
    <citation type="submission" date="2024-05" db="EMBL/GenBank/DDBJ databases">
        <authorList>
            <person name="Wallberg A."/>
        </authorList>
    </citation>
    <scope>NUCLEOTIDE SEQUENCE [LARGE SCALE GENOMIC DNA]</scope>
</reference>
<name>A0AAV2S691_MEGNR</name>
<dbReference type="Proteomes" id="UP001497623">
    <property type="component" value="Unassembled WGS sequence"/>
</dbReference>
<evidence type="ECO:0008006" key="3">
    <source>
        <dbReference type="Google" id="ProtNLM"/>
    </source>
</evidence>
<protein>
    <recommendedName>
        <fullName evidence="3">Secreted protein</fullName>
    </recommendedName>
</protein>
<evidence type="ECO:0000313" key="2">
    <source>
        <dbReference type="Proteomes" id="UP001497623"/>
    </source>
</evidence>
<sequence length="178" mass="19368">MVAKMVALYWAGMCPLTATSRVNKYAGRTESSAAFLSVLLITADSVCPSQQWQYQPITSLSLCLLMHDNEVGKSGDVVRLSGRRAGPGSTLVRAQLLTMMLACSASLTPWQSPSGPLPTLSLSTRCLVSPNRGGPGGFDSGVSNMPLGNPCSVRLPVWPRENHWWFWWCQVPLAQQFL</sequence>